<dbReference type="InterPro" id="IPR041916">
    <property type="entry name" value="Anti_sigma_zinc_sf"/>
</dbReference>
<proteinExistence type="predicted"/>
<dbReference type="SUPFAM" id="SSF109854">
    <property type="entry name" value="DinB/YfiT-like putative metalloenzymes"/>
    <property type="match status" value="1"/>
</dbReference>
<dbReference type="NCBIfam" id="TIGR03083">
    <property type="entry name" value="maleylpyruvate isomerase family mycothiol-dependent enzyme"/>
    <property type="match status" value="1"/>
</dbReference>
<dbReference type="InterPro" id="IPR027383">
    <property type="entry name" value="Znf_put"/>
</dbReference>
<gene>
    <name evidence="5" type="ORF">Voc01_049960</name>
</gene>
<evidence type="ECO:0000259" key="4">
    <source>
        <dbReference type="Pfam" id="PF13490"/>
    </source>
</evidence>
<dbReference type="InterPro" id="IPR034660">
    <property type="entry name" value="DinB/YfiT-like"/>
</dbReference>
<dbReference type="AlphaFoldDB" id="A0A8J3ZUD7"/>
<keyword evidence="2" id="KW-0804">Transcription</keyword>
<protein>
    <recommendedName>
        <fullName evidence="7">Mycothiol-dependent maleylpyruvate isomerase metal-binding domain-containing protein</fullName>
    </recommendedName>
</protein>
<dbReference type="InterPro" id="IPR024344">
    <property type="entry name" value="MDMPI_metal-binding"/>
</dbReference>
<sequence>MRSHDMRGAAVRRPHPVDLLGAFALDACPPAETATVRAHAIACPSCAAEVDALVGVAYGIGSTNTAPPPAPLRARVLAAAGAARPAAPAATGTLLDAYTIQVAAFGGLLTALTDDQWFLPSGPYRTVHDLVVHLAESDHLVAAGIGVAPAAAAGRRARPTQVASRRWRHQTDGMIRTIAGADGGLLARPVPLAGAPGVRKPLVEAITQRAFETWIHAEDLRGTLRLPPESPPPDHVDRIVRFGLALLPGAIDAAGKGRTGWVRLRLTGPGGGAHAVPLSSARTATDDGPVAELELSAEGFCRLMAGRVTPAETGVRIRGDERAGADLITVAATLGCD</sequence>
<comment type="caution">
    <text evidence="5">The sequence shown here is derived from an EMBL/GenBank/DDBJ whole genome shotgun (WGS) entry which is preliminary data.</text>
</comment>
<dbReference type="EMBL" id="BOPH01000072">
    <property type="protein sequence ID" value="GIJ70079.1"/>
    <property type="molecule type" value="Genomic_DNA"/>
</dbReference>
<dbReference type="Proteomes" id="UP000635606">
    <property type="component" value="Unassembled WGS sequence"/>
</dbReference>
<organism evidence="5 6">
    <name type="scientific">Virgisporangium ochraceum</name>
    <dbReference type="NCBI Taxonomy" id="65505"/>
    <lineage>
        <taxon>Bacteria</taxon>
        <taxon>Bacillati</taxon>
        <taxon>Actinomycetota</taxon>
        <taxon>Actinomycetes</taxon>
        <taxon>Micromonosporales</taxon>
        <taxon>Micromonosporaceae</taxon>
        <taxon>Virgisporangium</taxon>
    </lineage>
</organism>
<evidence type="ECO:0000259" key="3">
    <source>
        <dbReference type="Pfam" id="PF11716"/>
    </source>
</evidence>
<dbReference type="GO" id="GO:0046872">
    <property type="term" value="F:metal ion binding"/>
    <property type="evidence" value="ECO:0007669"/>
    <property type="project" value="InterPro"/>
</dbReference>
<evidence type="ECO:0000256" key="2">
    <source>
        <dbReference type="ARBA" id="ARBA00023163"/>
    </source>
</evidence>
<accession>A0A8J3ZUD7</accession>
<dbReference type="Gene3D" id="1.10.10.1320">
    <property type="entry name" value="Anti-sigma factor, zinc-finger domain"/>
    <property type="match status" value="1"/>
</dbReference>
<keyword evidence="6" id="KW-1185">Reference proteome</keyword>
<evidence type="ECO:0000313" key="6">
    <source>
        <dbReference type="Proteomes" id="UP000635606"/>
    </source>
</evidence>
<dbReference type="Pfam" id="PF11716">
    <property type="entry name" value="MDMPI_N"/>
    <property type="match status" value="1"/>
</dbReference>
<name>A0A8J3ZUD7_9ACTN</name>
<reference evidence="5" key="1">
    <citation type="submission" date="2021-01" db="EMBL/GenBank/DDBJ databases">
        <title>Whole genome shotgun sequence of Virgisporangium ochraceum NBRC 16418.</title>
        <authorList>
            <person name="Komaki H."/>
            <person name="Tamura T."/>
        </authorList>
    </citation>
    <scope>NUCLEOTIDE SEQUENCE</scope>
    <source>
        <strain evidence="5">NBRC 16418</strain>
    </source>
</reference>
<evidence type="ECO:0000313" key="5">
    <source>
        <dbReference type="EMBL" id="GIJ70079.1"/>
    </source>
</evidence>
<feature type="domain" description="Putative zinc-finger" evidence="4">
    <location>
        <begin position="18"/>
        <end position="47"/>
    </location>
</feature>
<feature type="domain" description="Mycothiol-dependent maleylpyruvate isomerase metal-binding" evidence="3">
    <location>
        <begin position="102"/>
        <end position="221"/>
    </location>
</feature>
<dbReference type="Pfam" id="PF13490">
    <property type="entry name" value="zf-HC2"/>
    <property type="match status" value="1"/>
</dbReference>
<dbReference type="InterPro" id="IPR017517">
    <property type="entry name" value="Maleyloyr_isom"/>
</dbReference>
<keyword evidence="1" id="KW-0805">Transcription regulation</keyword>
<evidence type="ECO:0008006" key="7">
    <source>
        <dbReference type="Google" id="ProtNLM"/>
    </source>
</evidence>
<evidence type="ECO:0000256" key="1">
    <source>
        <dbReference type="ARBA" id="ARBA00023015"/>
    </source>
</evidence>